<organism evidence="3 4">
    <name type="scientific">Alcanivorax sediminis</name>
    <dbReference type="NCBI Taxonomy" id="2663008"/>
    <lineage>
        <taxon>Bacteria</taxon>
        <taxon>Pseudomonadati</taxon>
        <taxon>Pseudomonadota</taxon>
        <taxon>Gammaproteobacteria</taxon>
        <taxon>Oceanospirillales</taxon>
        <taxon>Alcanivoracaceae</taxon>
        <taxon>Alcanivorax</taxon>
    </lineage>
</organism>
<evidence type="ECO:0000259" key="2">
    <source>
        <dbReference type="Pfam" id="PF14581"/>
    </source>
</evidence>
<dbReference type="RefSeq" id="WP_153501000.1">
    <property type="nucleotide sequence ID" value="NZ_WIRE01000001.1"/>
</dbReference>
<evidence type="ECO:0000313" key="3">
    <source>
        <dbReference type="EMBL" id="MQX53629.1"/>
    </source>
</evidence>
<keyword evidence="4" id="KW-1185">Reference proteome</keyword>
<proteinExistence type="predicted"/>
<evidence type="ECO:0000259" key="1">
    <source>
        <dbReference type="Pfam" id="PF07179"/>
    </source>
</evidence>
<accession>A0A6N7LT37</accession>
<feature type="domain" description="SseB protein N-terminal" evidence="1">
    <location>
        <begin position="4"/>
        <end position="123"/>
    </location>
</feature>
<evidence type="ECO:0000313" key="4">
    <source>
        <dbReference type="Proteomes" id="UP000469421"/>
    </source>
</evidence>
<reference evidence="3 4" key="1">
    <citation type="submission" date="2019-10" db="EMBL/GenBank/DDBJ databases">
        <title>Alcanivorax sp.PA15-N-34 draft genome sequence.</title>
        <authorList>
            <person name="Liao X."/>
            <person name="Shao Z."/>
        </authorList>
    </citation>
    <scope>NUCLEOTIDE SEQUENCE [LARGE SCALE GENOMIC DNA]</scope>
    <source>
        <strain evidence="3 4">PA15-N-34</strain>
    </source>
</reference>
<name>A0A6N7LT37_9GAMM</name>
<gene>
    <name evidence="3" type="ORF">GFN93_10235</name>
</gene>
<comment type="caution">
    <text evidence="3">The sequence shown here is derived from an EMBL/GenBank/DDBJ whole genome shotgun (WGS) entry which is preliminary data.</text>
</comment>
<dbReference type="Proteomes" id="UP000469421">
    <property type="component" value="Unassembled WGS sequence"/>
</dbReference>
<dbReference type="AlphaFoldDB" id="A0A6N7LT37"/>
<feature type="domain" description="SseB protein C-terminal" evidence="2">
    <location>
        <begin position="138"/>
        <end position="243"/>
    </location>
</feature>
<dbReference type="EMBL" id="WIRE01000001">
    <property type="protein sequence ID" value="MQX53629.1"/>
    <property type="molecule type" value="Genomic_DNA"/>
</dbReference>
<sequence>MNTLHAALIDAAHEAAKRPAFYKALMNADVFVIGHTDQPGEQDGHHTLPQGAGVSLVNWEKADGTPVIPFFTHLEALQRAIDSETTYLALPARSLFEMTLGATLFLNPKSDYGKEFVPHEIEALLQTGMNQQAQTRVVEKETQVLLGQPSQYPQAMVNALNQLLPSHPSVRAAYLCLMHNPAEDEKPTLLVGFEGERLEQAMREAGSVVADTAPEGQPVDFVVVDESGSGLGGYMKESGAFYQCAGEMQA</sequence>
<dbReference type="Pfam" id="PF07179">
    <property type="entry name" value="SseB"/>
    <property type="match status" value="1"/>
</dbReference>
<protein>
    <submittedName>
        <fullName evidence="3">Enhanced serine sensitivity protein SseB</fullName>
    </submittedName>
</protein>
<dbReference type="InterPro" id="IPR009839">
    <property type="entry name" value="SseB_N"/>
</dbReference>
<dbReference type="Pfam" id="PF14581">
    <property type="entry name" value="SseB_C"/>
    <property type="match status" value="1"/>
</dbReference>
<dbReference type="InterPro" id="IPR027945">
    <property type="entry name" value="SseB_C"/>
</dbReference>